<feature type="domain" description="TadE-like" evidence="2">
    <location>
        <begin position="14"/>
        <end position="55"/>
    </location>
</feature>
<dbReference type="RefSeq" id="WP_167303083.1">
    <property type="nucleotide sequence ID" value="NZ_JAASQR010000002.1"/>
</dbReference>
<dbReference type="InterPro" id="IPR012495">
    <property type="entry name" value="TadE-like_dom"/>
</dbReference>
<dbReference type="Pfam" id="PF07811">
    <property type="entry name" value="TadE"/>
    <property type="match status" value="1"/>
</dbReference>
<organism evidence="3 4">
    <name type="scientific">Sphingobium vermicomposti</name>
    <dbReference type="NCBI Taxonomy" id="529005"/>
    <lineage>
        <taxon>Bacteria</taxon>
        <taxon>Pseudomonadati</taxon>
        <taxon>Pseudomonadota</taxon>
        <taxon>Alphaproteobacteria</taxon>
        <taxon>Sphingomonadales</taxon>
        <taxon>Sphingomonadaceae</taxon>
        <taxon>Sphingobium</taxon>
    </lineage>
</organism>
<keyword evidence="4" id="KW-1185">Reference proteome</keyword>
<name>A0A846M2R3_9SPHN</name>
<evidence type="ECO:0000259" key="2">
    <source>
        <dbReference type="Pfam" id="PF07811"/>
    </source>
</evidence>
<evidence type="ECO:0000256" key="1">
    <source>
        <dbReference type="SAM" id="Phobius"/>
    </source>
</evidence>
<gene>
    <name evidence="3" type="ORF">FHS54_001423</name>
</gene>
<feature type="transmembrane region" description="Helical" evidence="1">
    <location>
        <begin position="20"/>
        <end position="38"/>
    </location>
</feature>
<keyword evidence="1" id="KW-1133">Transmembrane helix</keyword>
<sequence length="175" mass="19097">MFRTIWKLVRCQRGLAAVEFAVSAPVLILLYLGTFQVTDAMTTKRKVSITTRAIADLTTQYSSLTTTDADAVLAATTQIMAPYDASPGRYLISEIYIDAGGVAKVIWSRARNGTARAKDSSITVPSGIAQNDSYVILAETSYNYTTNYTAGLIPSVTMTDSIYMYPRLSTQIPLK</sequence>
<accession>A0A846M2R3</accession>
<evidence type="ECO:0000313" key="3">
    <source>
        <dbReference type="EMBL" id="NIJ16457.1"/>
    </source>
</evidence>
<dbReference type="AlphaFoldDB" id="A0A846M2R3"/>
<comment type="caution">
    <text evidence="3">The sequence shown here is derived from an EMBL/GenBank/DDBJ whole genome shotgun (WGS) entry which is preliminary data.</text>
</comment>
<dbReference type="EMBL" id="JAASQR010000002">
    <property type="protein sequence ID" value="NIJ16457.1"/>
    <property type="molecule type" value="Genomic_DNA"/>
</dbReference>
<protein>
    <submittedName>
        <fullName evidence="3">Flp pilus assembly protein TadG</fullName>
    </submittedName>
</protein>
<keyword evidence="1" id="KW-0472">Membrane</keyword>
<reference evidence="3 4" key="1">
    <citation type="submission" date="2020-03" db="EMBL/GenBank/DDBJ databases">
        <title>Genomic Encyclopedia of Type Strains, Phase IV (KMG-IV): sequencing the most valuable type-strain genomes for metagenomic binning, comparative biology and taxonomic classification.</title>
        <authorList>
            <person name="Goeker M."/>
        </authorList>
    </citation>
    <scope>NUCLEOTIDE SEQUENCE [LARGE SCALE GENOMIC DNA]</scope>
    <source>
        <strain evidence="3 4">DSM 21299</strain>
    </source>
</reference>
<keyword evidence="1" id="KW-0812">Transmembrane</keyword>
<dbReference type="Proteomes" id="UP000576821">
    <property type="component" value="Unassembled WGS sequence"/>
</dbReference>
<evidence type="ECO:0000313" key="4">
    <source>
        <dbReference type="Proteomes" id="UP000576821"/>
    </source>
</evidence>
<proteinExistence type="predicted"/>